<evidence type="ECO:0000313" key="2">
    <source>
        <dbReference type="EMBL" id="QGG49320.1"/>
    </source>
</evidence>
<feature type="transmembrane region" description="Helical" evidence="1">
    <location>
        <begin position="16"/>
        <end position="33"/>
    </location>
</feature>
<proteinExistence type="predicted"/>
<evidence type="ECO:0000256" key="1">
    <source>
        <dbReference type="SAM" id="Phobius"/>
    </source>
</evidence>
<keyword evidence="3" id="KW-1185">Reference proteome</keyword>
<reference evidence="3" key="1">
    <citation type="submission" date="2019-11" db="EMBL/GenBank/DDBJ databases">
        <title>Genome sequence of Heliorestis convoluta strain HH, an alkaliphilic and minimalistic phototrophic bacterium from a soda lake in Egypt.</title>
        <authorList>
            <person name="Dewey E.D."/>
            <person name="Stokes L.M."/>
            <person name="Burchell B.M."/>
            <person name="Shaffer K.N."/>
            <person name="Huntington A.M."/>
            <person name="Baker J.M."/>
            <person name="Nadendla S."/>
            <person name="Giglio M.G."/>
            <person name="Touchman J.W."/>
            <person name="Blankenship R.E."/>
            <person name="Madigan M.T."/>
            <person name="Sattley W.M."/>
        </authorList>
    </citation>
    <scope>NUCLEOTIDE SEQUENCE [LARGE SCALE GENOMIC DNA]</scope>
    <source>
        <strain evidence="3">HH</strain>
    </source>
</reference>
<accession>A0A5Q2NAN3</accession>
<evidence type="ECO:0000313" key="3">
    <source>
        <dbReference type="Proteomes" id="UP000366051"/>
    </source>
</evidence>
<keyword evidence="1" id="KW-1133">Transmembrane helix</keyword>
<sequence>MLGNPLDGTTFEFLRLGWWFLHILFIMTIFYLGHRYWPQKNKK</sequence>
<keyword evidence="1" id="KW-0472">Membrane</keyword>
<gene>
    <name evidence="2" type="ORF">FTV88_3254</name>
</gene>
<dbReference type="EMBL" id="CP045875">
    <property type="protein sequence ID" value="QGG49320.1"/>
    <property type="molecule type" value="Genomic_DNA"/>
</dbReference>
<dbReference type="KEGG" id="hcv:FTV88_3254"/>
<dbReference type="AlphaFoldDB" id="A0A5Q2NAN3"/>
<name>A0A5Q2NAN3_9FIRM</name>
<organism evidence="2 3">
    <name type="scientific">Heliorestis convoluta</name>
    <dbReference type="NCBI Taxonomy" id="356322"/>
    <lineage>
        <taxon>Bacteria</taxon>
        <taxon>Bacillati</taxon>
        <taxon>Bacillota</taxon>
        <taxon>Clostridia</taxon>
        <taxon>Eubacteriales</taxon>
        <taxon>Heliobacteriaceae</taxon>
        <taxon>Heliorestis</taxon>
    </lineage>
</organism>
<dbReference type="Proteomes" id="UP000366051">
    <property type="component" value="Chromosome"/>
</dbReference>
<keyword evidence="1" id="KW-0812">Transmembrane</keyword>
<protein>
    <submittedName>
        <fullName evidence="2">Uncharacterized protein</fullName>
    </submittedName>
</protein>